<dbReference type="AlphaFoldDB" id="A0A317VJ77"/>
<dbReference type="EMBL" id="MSFL01000023">
    <property type="protein sequence ID" value="PWY74393.1"/>
    <property type="molecule type" value="Genomic_DNA"/>
</dbReference>
<protein>
    <submittedName>
        <fullName evidence="1">Uncharacterized protein</fullName>
    </submittedName>
</protein>
<reference evidence="1 2" key="1">
    <citation type="submission" date="2016-12" db="EMBL/GenBank/DDBJ databases">
        <title>The genomes of Aspergillus section Nigri reveals drivers in fungal speciation.</title>
        <authorList>
            <consortium name="DOE Joint Genome Institute"/>
            <person name="Vesth T.C."/>
            <person name="Nybo J."/>
            <person name="Theobald S."/>
            <person name="Brandl J."/>
            <person name="Frisvad J.C."/>
            <person name="Nielsen K.F."/>
            <person name="Lyhne E.K."/>
            <person name="Kogle M.E."/>
            <person name="Kuo A."/>
            <person name="Riley R."/>
            <person name="Clum A."/>
            <person name="Nolan M."/>
            <person name="Lipzen A."/>
            <person name="Salamov A."/>
            <person name="Henrissat B."/>
            <person name="Wiebenga A."/>
            <person name="De Vries R.P."/>
            <person name="Grigoriev I.V."/>
            <person name="Mortensen U.H."/>
            <person name="Andersen M.R."/>
            <person name="Baker S.E."/>
        </authorList>
    </citation>
    <scope>NUCLEOTIDE SEQUENCE [LARGE SCALE GENOMIC DNA]</scope>
    <source>
        <strain evidence="1 2">CBS 117.55</strain>
    </source>
</reference>
<evidence type="ECO:0000313" key="1">
    <source>
        <dbReference type="EMBL" id="PWY74393.1"/>
    </source>
</evidence>
<dbReference type="RefSeq" id="XP_025397040.1">
    <property type="nucleotide sequence ID" value="XM_025546806.1"/>
</dbReference>
<dbReference type="GeneID" id="37069043"/>
<dbReference type="VEuPathDB" id="FungiDB:BO70DRAFT_398717"/>
<comment type="caution">
    <text evidence="1">The sequence shown here is derived from an EMBL/GenBank/DDBJ whole genome shotgun (WGS) entry which is preliminary data.</text>
</comment>
<proteinExistence type="predicted"/>
<evidence type="ECO:0000313" key="2">
    <source>
        <dbReference type="Proteomes" id="UP000247233"/>
    </source>
</evidence>
<gene>
    <name evidence="1" type="ORF">BO70DRAFT_398717</name>
</gene>
<dbReference type="Proteomes" id="UP000247233">
    <property type="component" value="Unassembled WGS sequence"/>
</dbReference>
<sequence length="118" mass="12965">MAQQAARTWTPPELKALRALTRHHSTITPRLLIVKKSNQGKAGLVPGGVLSSVVWEVVPGIRLGTVFGTDVFWAMSEGERHVIRETFREGLTKLSKWGDCPIESGGESLVWDRATSTL</sequence>
<accession>A0A317VJ77</accession>
<organism evidence="1 2">
    <name type="scientific">Aspergillus heteromorphus CBS 117.55</name>
    <dbReference type="NCBI Taxonomy" id="1448321"/>
    <lineage>
        <taxon>Eukaryota</taxon>
        <taxon>Fungi</taxon>
        <taxon>Dikarya</taxon>
        <taxon>Ascomycota</taxon>
        <taxon>Pezizomycotina</taxon>
        <taxon>Eurotiomycetes</taxon>
        <taxon>Eurotiomycetidae</taxon>
        <taxon>Eurotiales</taxon>
        <taxon>Aspergillaceae</taxon>
        <taxon>Aspergillus</taxon>
        <taxon>Aspergillus subgen. Circumdati</taxon>
    </lineage>
</organism>
<dbReference type="OrthoDB" id="4207132at2759"/>
<keyword evidence="2" id="KW-1185">Reference proteome</keyword>
<name>A0A317VJ77_9EURO</name>
<dbReference type="STRING" id="1448321.A0A317VJ77"/>